<dbReference type="STRING" id="212818.A0A0D1Z3G1"/>
<proteinExistence type="predicted"/>
<dbReference type="AlphaFoldDB" id="A0A0D1Z3G1"/>
<dbReference type="GeneID" id="27326729"/>
<dbReference type="InterPro" id="IPR006076">
    <property type="entry name" value="FAD-dep_OxRdtase"/>
</dbReference>
<accession>A0A0D1Z3G1</accession>
<dbReference type="Pfam" id="PF01266">
    <property type="entry name" value="DAO"/>
    <property type="match status" value="1"/>
</dbReference>
<dbReference type="SUPFAM" id="SSF51905">
    <property type="entry name" value="FAD/NAD(P)-binding domain"/>
    <property type="match status" value="1"/>
</dbReference>
<evidence type="ECO:0000313" key="2">
    <source>
        <dbReference type="EMBL" id="KIV89307.1"/>
    </source>
</evidence>
<dbReference type="GO" id="GO:0005737">
    <property type="term" value="C:cytoplasm"/>
    <property type="evidence" value="ECO:0007669"/>
    <property type="project" value="TreeGrafter"/>
</dbReference>
<keyword evidence="3" id="KW-1185">Reference proteome</keyword>
<dbReference type="PANTHER" id="PTHR13847:SF279">
    <property type="entry name" value="FAD DEPENDENT OXIDOREDUCTASE DOMAIN-CONTAINING PROTEIN-RELATED"/>
    <property type="match status" value="1"/>
</dbReference>
<feature type="domain" description="FAD dependent oxidoreductase" evidence="1">
    <location>
        <begin position="34"/>
        <end position="413"/>
    </location>
</feature>
<dbReference type="Proteomes" id="UP000054302">
    <property type="component" value="Unassembled WGS sequence"/>
</dbReference>
<evidence type="ECO:0000313" key="3">
    <source>
        <dbReference type="Proteomes" id="UP000054302"/>
    </source>
</evidence>
<dbReference type="Gene3D" id="3.50.50.60">
    <property type="entry name" value="FAD/NAD(P)-binding domain"/>
    <property type="match status" value="1"/>
</dbReference>
<dbReference type="EMBL" id="KN847525">
    <property type="protein sequence ID" value="KIV89307.1"/>
    <property type="molecule type" value="Genomic_DNA"/>
</dbReference>
<dbReference type="InterPro" id="IPR036188">
    <property type="entry name" value="FAD/NAD-bd_sf"/>
</dbReference>
<name>A0A0D1Z3G1_EXOME</name>
<dbReference type="VEuPathDB" id="FungiDB:PV10_08884"/>
<gene>
    <name evidence="2" type="ORF">PV10_08884</name>
</gene>
<dbReference type="PANTHER" id="PTHR13847">
    <property type="entry name" value="SARCOSINE DEHYDROGENASE-RELATED"/>
    <property type="match status" value="1"/>
</dbReference>
<reference evidence="2 3" key="1">
    <citation type="submission" date="2015-01" db="EMBL/GenBank/DDBJ databases">
        <title>The Genome Sequence of Exophiala mesophila CBS40295.</title>
        <authorList>
            <consortium name="The Broad Institute Genomics Platform"/>
            <person name="Cuomo C."/>
            <person name="de Hoog S."/>
            <person name="Gorbushina A."/>
            <person name="Stielow B."/>
            <person name="Teixiera M."/>
            <person name="Abouelleil A."/>
            <person name="Chapman S.B."/>
            <person name="Priest M."/>
            <person name="Young S.K."/>
            <person name="Wortman J."/>
            <person name="Nusbaum C."/>
            <person name="Birren B."/>
        </authorList>
    </citation>
    <scope>NUCLEOTIDE SEQUENCE [LARGE SCALE GENOMIC DNA]</scope>
    <source>
        <strain evidence="2 3">CBS 40295</strain>
    </source>
</reference>
<evidence type="ECO:0000259" key="1">
    <source>
        <dbReference type="Pfam" id="PF01266"/>
    </source>
</evidence>
<dbReference type="OMA" id="GVQMSVH"/>
<dbReference type="OrthoDB" id="429143at2759"/>
<sequence>MHNLPDNPLPPYWLSYESGLSQHRTTPELPSEADVVIIGSGYSGAAAAYHILEKDDGRRPSVVVLEARDTCSGATGRNGGHLKPASYSLASYNEKTYGTKTARKLLEYEFDQVWDVKRLVEKESIDCDFVLTRGMDVYTDPEVAKTVLATFESLKRDGFEFPDDLYVVTDPAKAEQISGVKGTLLLFSFTAGSVWPYKLVSHLWRRCLEWGANLQTFTPVLSMDQSSNSDGRWILKTPRGTIAAKKVLLTTNAYTSNLLPDMENRITPVKGVACRIAVPNQGKVAPHLNNTYSIRFGPQEYDYLIPRTDGSIIVGGAKQVVLRDDDNWLGNANDSQMVAGAEEYFDNYMQRLFSGWEESGAQVTDIWTGIMGYAADLKPYVGEVPNKPGLFISAGFTGHGMPQILGCSTAVASLIRGDIPSLEATNLPRPYWITQERLQSEANLVREYMAGSRPSRS</sequence>
<dbReference type="Gene3D" id="3.30.9.10">
    <property type="entry name" value="D-Amino Acid Oxidase, subunit A, domain 2"/>
    <property type="match status" value="1"/>
</dbReference>
<organism evidence="2 3">
    <name type="scientific">Exophiala mesophila</name>
    <name type="common">Black yeast-like fungus</name>
    <dbReference type="NCBI Taxonomy" id="212818"/>
    <lineage>
        <taxon>Eukaryota</taxon>
        <taxon>Fungi</taxon>
        <taxon>Dikarya</taxon>
        <taxon>Ascomycota</taxon>
        <taxon>Pezizomycotina</taxon>
        <taxon>Eurotiomycetes</taxon>
        <taxon>Chaetothyriomycetidae</taxon>
        <taxon>Chaetothyriales</taxon>
        <taxon>Herpotrichiellaceae</taxon>
        <taxon>Exophiala</taxon>
    </lineage>
</organism>
<dbReference type="HOGENOM" id="CLU_022730_0_1_1"/>
<dbReference type="RefSeq" id="XP_016220881.1">
    <property type="nucleotide sequence ID" value="XM_016373970.1"/>
</dbReference>
<protein>
    <recommendedName>
        <fullName evidence="1">FAD dependent oxidoreductase domain-containing protein</fullName>
    </recommendedName>
</protein>